<dbReference type="GO" id="GO:0015935">
    <property type="term" value="C:small ribosomal subunit"/>
    <property type="evidence" value="ECO:0007669"/>
    <property type="project" value="InterPro"/>
</dbReference>
<dbReference type="GO" id="GO:0019843">
    <property type="term" value="F:rRNA binding"/>
    <property type="evidence" value="ECO:0007669"/>
    <property type="project" value="UniProtKB-KW"/>
</dbReference>
<dbReference type="NCBIfam" id="TIGR01021">
    <property type="entry name" value="rpsE_bact"/>
    <property type="match status" value="1"/>
</dbReference>
<dbReference type="InterPro" id="IPR000851">
    <property type="entry name" value="Ribosomal_uS5"/>
</dbReference>
<dbReference type="InterPro" id="IPR013810">
    <property type="entry name" value="Ribosomal_uS5_N"/>
</dbReference>
<protein>
    <recommendedName>
        <fullName evidence="7">Small ribosomal subunit protein uS5</fullName>
    </recommendedName>
    <alternativeName>
        <fullName evidence="8">30S ribosomal protein S5</fullName>
    </alternativeName>
</protein>
<dbReference type="FunFam" id="3.30.230.10:FF:000002">
    <property type="entry name" value="30S ribosomal protein S5"/>
    <property type="match status" value="1"/>
</dbReference>
<dbReference type="FunFam" id="3.30.160.20:FF:000001">
    <property type="entry name" value="30S ribosomal protein S5"/>
    <property type="match status" value="1"/>
</dbReference>
<dbReference type="Pfam" id="PF00333">
    <property type="entry name" value="Ribosomal_S5"/>
    <property type="match status" value="1"/>
</dbReference>
<evidence type="ECO:0000256" key="1">
    <source>
        <dbReference type="ARBA" id="ARBA00003093"/>
    </source>
</evidence>
<evidence type="ECO:0000256" key="9">
    <source>
        <dbReference type="PROSITE-ProRule" id="PRU00268"/>
    </source>
</evidence>
<evidence type="ECO:0000313" key="12">
    <source>
        <dbReference type="EMBL" id="WMI30455.1"/>
    </source>
</evidence>
<evidence type="ECO:0000256" key="2">
    <source>
        <dbReference type="ARBA" id="ARBA00008945"/>
    </source>
</evidence>
<evidence type="ECO:0000256" key="8">
    <source>
        <dbReference type="ARBA" id="ARBA00035519"/>
    </source>
</evidence>
<dbReference type="GO" id="GO:0003735">
    <property type="term" value="F:structural constituent of ribosome"/>
    <property type="evidence" value="ECO:0007669"/>
    <property type="project" value="UniProtKB-UniRule"/>
</dbReference>
<dbReference type="GO" id="GO:0042254">
    <property type="term" value="P:ribosome biogenesis"/>
    <property type="evidence" value="ECO:0007669"/>
    <property type="project" value="UniProtKB-ARBA"/>
</dbReference>
<proteinExistence type="inferred from homology"/>
<keyword evidence="6 9" id="KW-0687">Ribonucleoprotein</keyword>
<dbReference type="InterPro" id="IPR020568">
    <property type="entry name" value="Ribosomal_Su5_D2-typ_SF"/>
</dbReference>
<dbReference type="PROSITE" id="PS50881">
    <property type="entry name" value="S5_DSRBD"/>
    <property type="match status" value="1"/>
</dbReference>
<evidence type="ECO:0000256" key="10">
    <source>
        <dbReference type="RuleBase" id="RU003823"/>
    </source>
</evidence>
<feature type="domain" description="S5 DRBM" evidence="11">
    <location>
        <begin position="13"/>
        <end position="76"/>
    </location>
</feature>
<dbReference type="Proteomes" id="UP001238843">
    <property type="component" value="Chromosome"/>
</dbReference>
<dbReference type="InterPro" id="IPR005324">
    <property type="entry name" value="Ribosomal_uS5_C"/>
</dbReference>
<reference evidence="12" key="2">
    <citation type="submission" date="2023-06" db="EMBL/GenBank/DDBJ databases">
        <authorList>
            <person name="Williams T.J."/>
            <person name="Allen M.A."/>
            <person name="Ivanova N."/>
            <person name="Huntemann M."/>
            <person name="Haque S."/>
            <person name="Hancock A.M."/>
            <person name="Brazendale S."/>
            <person name="Cavicchioli R."/>
        </authorList>
    </citation>
    <scope>NUCLEOTIDE SEQUENCE</scope>
    <source>
        <strain evidence="12">MAG_Ga0307966_1000010</strain>
    </source>
</reference>
<keyword evidence="5 9" id="KW-0689">Ribosomal protein</keyword>
<evidence type="ECO:0000256" key="4">
    <source>
        <dbReference type="ARBA" id="ARBA00022884"/>
    </source>
</evidence>
<evidence type="ECO:0000259" key="11">
    <source>
        <dbReference type="PROSITE" id="PS50881"/>
    </source>
</evidence>
<keyword evidence="3" id="KW-0699">rRNA-binding</keyword>
<dbReference type="GO" id="GO:0005737">
    <property type="term" value="C:cytoplasm"/>
    <property type="evidence" value="ECO:0007669"/>
    <property type="project" value="UniProtKB-ARBA"/>
</dbReference>
<dbReference type="Gene3D" id="3.30.160.20">
    <property type="match status" value="1"/>
</dbReference>
<dbReference type="PANTHER" id="PTHR48277:SF1">
    <property type="entry name" value="MITOCHONDRIAL RIBOSOMAL PROTEIN S5"/>
    <property type="match status" value="1"/>
</dbReference>
<evidence type="ECO:0000256" key="3">
    <source>
        <dbReference type="ARBA" id="ARBA00022730"/>
    </source>
</evidence>
<organism evidence="12">
    <name type="scientific">Candidatus Organicella extenuata</name>
    <dbReference type="NCBI Taxonomy" id="2841811"/>
    <lineage>
        <taxon>Bacteria</taxon>
        <taxon>Pseudomonadati</taxon>
        <taxon>Verrucomicrobiota</taxon>
        <taxon>Candidatus Organicella</taxon>
    </lineage>
</organism>
<comment type="function">
    <text evidence="1">Located at the back of the 30S subunit body where it stabilizes the conformation of the head with respect to the body.</text>
</comment>
<dbReference type="InterPro" id="IPR005712">
    <property type="entry name" value="Ribosomal_uS5_bac-type"/>
</dbReference>
<dbReference type="Gene3D" id="3.30.230.10">
    <property type="match status" value="1"/>
</dbReference>
<accession>A0AA51BKF1</accession>
<sequence length="160" mass="17360">MTSRFNNNTGDFLFEKVININRCSKVVKGGRKFSFSALVIVGNCNGEMGVGFGKANEIPNTIKKATNKAKKNTFKVKVGNSIPHTVTGHKDGSYVTLKPAYLGVGIRACQPLKNVFNSLGIKNILTKSFGSTNPLTLVQAAIIALKKLSYPEDIKKLRSL</sequence>
<dbReference type="AlphaFoldDB" id="A0AA51BKF1"/>
<dbReference type="PANTHER" id="PTHR48277">
    <property type="entry name" value="MITOCHONDRIAL RIBOSOMAL PROTEIN S5"/>
    <property type="match status" value="1"/>
</dbReference>
<dbReference type="GO" id="GO:0006412">
    <property type="term" value="P:translation"/>
    <property type="evidence" value="ECO:0007669"/>
    <property type="project" value="InterPro"/>
</dbReference>
<name>A0AA51BKF1_9BACT</name>
<dbReference type="InterPro" id="IPR014721">
    <property type="entry name" value="Ribsml_uS5_D2-typ_fold_subgr"/>
</dbReference>
<reference evidence="12" key="1">
    <citation type="journal article" date="2021" name="Front. Microbiol.">
        <title>Genome Analysis of a Verrucomicrobial Endosymbiont With a Tiny Genome Discovered in an Antarctic Lake.</title>
        <authorList>
            <person name="Williams T.J."/>
            <person name="Allen M.A."/>
            <person name="Ivanova N."/>
            <person name="Huntemann M."/>
            <person name="Haque S."/>
            <person name="Hancock A.M."/>
            <person name="Brazendale S."/>
            <person name="Cavicchioli R."/>
        </authorList>
    </citation>
    <scope>NUCLEOTIDE SEQUENCE</scope>
    <source>
        <strain evidence="12">MAG_Ga0307966_1000010</strain>
    </source>
</reference>
<evidence type="ECO:0000256" key="7">
    <source>
        <dbReference type="ARBA" id="ARBA00035255"/>
    </source>
</evidence>
<gene>
    <name evidence="12" type="primary">rpsE</name>
    <name evidence="12" type="ORF">QTO32_00870</name>
</gene>
<dbReference type="SUPFAM" id="SSF54211">
    <property type="entry name" value="Ribosomal protein S5 domain 2-like"/>
    <property type="match status" value="1"/>
</dbReference>
<comment type="similarity">
    <text evidence="2 10">Belongs to the universal ribosomal protein uS5 family.</text>
</comment>
<dbReference type="Pfam" id="PF03719">
    <property type="entry name" value="Ribosomal_S5_C"/>
    <property type="match status" value="1"/>
</dbReference>
<evidence type="ECO:0000256" key="5">
    <source>
        <dbReference type="ARBA" id="ARBA00022980"/>
    </source>
</evidence>
<evidence type="ECO:0000256" key="6">
    <source>
        <dbReference type="ARBA" id="ARBA00023274"/>
    </source>
</evidence>
<dbReference type="SUPFAM" id="SSF54768">
    <property type="entry name" value="dsRNA-binding domain-like"/>
    <property type="match status" value="1"/>
</dbReference>
<keyword evidence="4" id="KW-0694">RNA-binding</keyword>
<dbReference type="EMBL" id="CP128385">
    <property type="protein sequence ID" value="WMI30455.1"/>
    <property type="molecule type" value="Genomic_DNA"/>
</dbReference>